<dbReference type="PROSITE" id="PS50293">
    <property type="entry name" value="TPR_REGION"/>
    <property type="match status" value="2"/>
</dbReference>
<dbReference type="PROSITE" id="PS50005">
    <property type="entry name" value="TPR"/>
    <property type="match status" value="4"/>
</dbReference>
<dbReference type="PANTHER" id="PTHR44943">
    <property type="entry name" value="CELLULOSE SYNTHASE OPERON PROTEIN C"/>
    <property type="match status" value="1"/>
</dbReference>
<feature type="domain" description="DUF4365" evidence="4">
    <location>
        <begin position="19"/>
        <end position="154"/>
    </location>
</feature>
<feature type="repeat" description="TPR" evidence="3">
    <location>
        <begin position="566"/>
        <end position="599"/>
    </location>
</feature>
<proteinExistence type="predicted"/>
<reference evidence="5 6" key="1">
    <citation type="submission" date="2019-12" db="EMBL/GenBank/DDBJ databases">
        <title>Genomic-based taxomic classification of the family Erythrobacteraceae.</title>
        <authorList>
            <person name="Xu L."/>
        </authorList>
    </citation>
    <scope>NUCLEOTIDE SEQUENCE [LARGE SCALE GENOMIC DNA]</scope>
    <source>
        <strain evidence="5 6">KEMB 9005-328</strain>
    </source>
</reference>
<dbReference type="Pfam" id="PF13414">
    <property type="entry name" value="TPR_11"/>
    <property type="match status" value="2"/>
</dbReference>
<dbReference type="RefSeq" id="WP_160753620.1">
    <property type="nucleotide sequence ID" value="NZ_WTYA01000008.1"/>
</dbReference>
<dbReference type="OrthoDB" id="5507417at2"/>
<sequence>MSHFDDLPKRSTSHITEDKAEAAFGKFLSVSEDCILQKAVRKDYGTDCEIEVVDLGRATNVKIHVQLKGTEKESNSDGSISVAIDRANLNYLLMHPYSLFVCYHVATETLWARTTESVLRQYEHANPDWATQQTLTVNFTEKLTSERLRKFTELAKSVAFSSRDKRVEQMAAMADEIPDVIRRALPDLHIGDHAQETADVLAQLYESGDDELVSASFGRFAAVLNADHDAMGYAYMAEINLGMAGREPNSERITAGMAHFASRIGLGRYHDASLHYTVGNGLAALGRDKEAAAEYKKALENPGASPDAQLLAQTHKNLGSSLEILGEEEQAADHYREALRLSPNLAEAHHALANYHHRHGNYQEALDHFDKVVFLNDSLGKQASVAGWRINVLFQLGDAKGAFREINRLIVDANAHKWIWPWCARQLAIFGRASDENARLALTFWDRFLTAHPHHPIGKREQLLAKFYLRAAGEDPRSTYSEIKVELETGMQDIETEACAFLWDRLGHWAQDEENWSEAEYCYRQAYDLAGGHYGYCLGTALNFLGRCEESLPILQEQADALQPDAMSWFQVAAANEKLGQTEESIEAYRKALSLDPEYALAWFNLGGVYWNSGDMETASEIWQAAVEQFPEHELVHRLRSENPFGLVPVSSKLGS</sequence>
<dbReference type="Proteomes" id="UP000439780">
    <property type="component" value="Unassembled WGS sequence"/>
</dbReference>
<evidence type="ECO:0000256" key="3">
    <source>
        <dbReference type="PROSITE-ProRule" id="PRU00339"/>
    </source>
</evidence>
<dbReference type="InterPro" id="IPR051685">
    <property type="entry name" value="Ycf3/AcsC/BcsC/TPR_MFPF"/>
</dbReference>
<comment type="caution">
    <text evidence="5">The sequence shown here is derived from an EMBL/GenBank/DDBJ whole genome shotgun (WGS) entry which is preliminary data.</text>
</comment>
<evidence type="ECO:0000313" key="5">
    <source>
        <dbReference type="EMBL" id="MXP29312.1"/>
    </source>
</evidence>
<evidence type="ECO:0000313" key="6">
    <source>
        <dbReference type="Proteomes" id="UP000439780"/>
    </source>
</evidence>
<name>A0A845AFI7_9SPHN</name>
<dbReference type="SUPFAM" id="SSF48452">
    <property type="entry name" value="TPR-like"/>
    <property type="match status" value="2"/>
</dbReference>
<keyword evidence="2 3" id="KW-0802">TPR repeat</keyword>
<evidence type="ECO:0000256" key="1">
    <source>
        <dbReference type="ARBA" id="ARBA00022737"/>
    </source>
</evidence>
<evidence type="ECO:0000256" key="2">
    <source>
        <dbReference type="ARBA" id="ARBA00022803"/>
    </source>
</evidence>
<keyword evidence="6" id="KW-1185">Reference proteome</keyword>
<dbReference type="SMART" id="SM00028">
    <property type="entry name" value="TPR"/>
    <property type="match status" value="6"/>
</dbReference>
<evidence type="ECO:0000259" key="4">
    <source>
        <dbReference type="Pfam" id="PF14280"/>
    </source>
</evidence>
<dbReference type="Gene3D" id="1.25.40.10">
    <property type="entry name" value="Tetratricopeptide repeat domain"/>
    <property type="match status" value="2"/>
</dbReference>
<keyword evidence="1" id="KW-0677">Repeat</keyword>
<dbReference type="AlphaFoldDB" id="A0A845AFI7"/>
<dbReference type="PANTHER" id="PTHR44943:SF4">
    <property type="entry name" value="TPR REPEAT-CONTAINING PROTEIN MJ0798"/>
    <property type="match status" value="1"/>
</dbReference>
<dbReference type="EMBL" id="WTYA01000008">
    <property type="protein sequence ID" value="MXP29312.1"/>
    <property type="molecule type" value="Genomic_DNA"/>
</dbReference>
<feature type="repeat" description="TPR" evidence="3">
    <location>
        <begin position="600"/>
        <end position="633"/>
    </location>
</feature>
<dbReference type="InterPro" id="IPR011990">
    <property type="entry name" value="TPR-like_helical_dom_sf"/>
</dbReference>
<feature type="repeat" description="TPR" evidence="3">
    <location>
        <begin position="312"/>
        <end position="345"/>
    </location>
</feature>
<accession>A0A845AFI7</accession>
<dbReference type="InterPro" id="IPR019734">
    <property type="entry name" value="TPR_rpt"/>
</dbReference>
<organism evidence="5 6">
    <name type="scientific">Qipengyuania algicida</name>
    <dbReference type="NCBI Taxonomy" id="1836209"/>
    <lineage>
        <taxon>Bacteria</taxon>
        <taxon>Pseudomonadati</taxon>
        <taxon>Pseudomonadota</taxon>
        <taxon>Alphaproteobacteria</taxon>
        <taxon>Sphingomonadales</taxon>
        <taxon>Erythrobacteraceae</taxon>
        <taxon>Qipengyuania</taxon>
    </lineage>
</organism>
<dbReference type="InterPro" id="IPR025375">
    <property type="entry name" value="DUF4365"/>
</dbReference>
<protein>
    <submittedName>
        <fullName evidence="5">Tetratricopeptide repeat protein</fullName>
    </submittedName>
</protein>
<gene>
    <name evidence="5" type="ORF">GRI58_10815</name>
</gene>
<feature type="repeat" description="TPR" evidence="3">
    <location>
        <begin position="346"/>
        <end position="379"/>
    </location>
</feature>
<dbReference type="Pfam" id="PF14280">
    <property type="entry name" value="DUF4365"/>
    <property type="match status" value="1"/>
</dbReference>